<feature type="region of interest" description="Disordered" evidence="1">
    <location>
        <begin position="216"/>
        <end position="245"/>
    </location>
</feature>
<name>A0A3M2LY06_9ACTN</name>
<dbReference type="Proteomes" id="UP000282674">
    <property type="component" value="Unassembled WGS sequence"/>
</dbReference>
<protein>
    <recommendedName>
        <fullName evidence="5">Polysaccharide chain length determinant N-terminal domain-containing protein</fullName>
    </recommendedName>
</protein>
<reference evidence="3 4" key="1">
    <citation type="submission" date="2018-10" db="EMBL/GenBank/DDBJ databases">
        <title>Isolation from soil.</title>
        <authorList>
            <person name="Hu J."/>
        </authorList>
    </citation>
    <scope>NUCLEOTIDE SEQUENCE [LARGE SCALE GENOMIC DNA]</scope>
    <source>
        <strain evidence="3 4">NEAU-Ht49</strain>
    </source>
</reference>
<dbReference type="AlphaFoldDB" id="A0A3M2LY06"/>
<organism evidence="3 4">
    <name type="scientific">Actinomadura harenae</name>
    <dbReference type="NCBI Taxonomy" id="2483351"/>
    <lineage>
        <taxon>Bacteria</taxon>
        <taxon>Bacillati</taxon>
        <taxon>Actinomycetota</taxon>
        <taxon>Actinomycetes</taxon>
        <taxon>Streptosporangiales</taxon>
        <taxon>Thermomonosporaceae</taxon>
        <taxon>Actinomadura</taxon>
    </lineage>
</organism>
<proteinExistence type="predicted"/>
<keyword evidence="4" id="KW-1185">Reference proteome</keyword>
<dbReference type="OrthoDB" id="3522370at2"/>
<keyword evidence="2" id="KW-0812">Transmembrane</keyword>
<evidence type="ECO:0000256" key="2">
    <source>
        <dbReference type="SAM" id="Phobius"/>
    </source>
</evidence>
<feature type="transmembrane region" description="Helical" evidence="2">
    <location>
        <begin position="188"/>
        <end position="207"/>
    </location>
</feature>
<evidence type="ECO:0000256" key="1">
    <source>
        <dbReference type="SAM" id="MobiDB-lite"/>
    </source>
</evidence>
<feature type="transmembrane region" description="Helical" evidence="2">
    <location>
        <begin position="14"/>
        <end position="32"/>
    </location>
</feature>
<dbReference type="RefSeq" id="WP_122196463.1">
    <property type="nucleotide sequence ID" value="NZ_JBHSKC010000042.1"/>
</dbReference>
<evidence type="ECO:0000313" key="3">
    <source>
        <dbReference type="EMBL" id="RMI41463.1"/>
    </source>
</evidence>
<sequence length="245" mass="26384">MDFWSTLLVLFRRWYLTVPAFVLSLAMAGAVFELTPSHWVSTSVLVLSSPKNGGDITVDQRKQPNRNPLLIYDRGLSETAAILIQILGSPEVGQRIGASPGGSTQVQVGNGSNNPELLDNGSPFIYIQVDSTSQNDAFATNAKLVQQAQRVLDERQHSLGAPPATFITLSSAVPPTTPVVQRKGKKRAAVAFMAFSVIVSLTLAYGGESYAQYRRRRRESAGAGNNPALRPHPAPRPEPEPAGGH</sequence>
<dbReference type="EMBL" id="RFFG01000042">
    <property type="protein sequence ID" value="RMI41463.1"/>
    <property type="molecule type" value="Genomic_DNA"/>
</dbReference>
<evidence type="ECO:0008006" key="5">
    <source>
        <dbReference type="Google" id="ProtNLM"/>
    </source>
</evidence>
<evidence type="ECO:0000313" key="4">
    <source>
        <dbReference type="Proteomes" id="UP000282674"/>
    </source>
</evidence>
<accession>A0A3M2LY06</accession>
<keyword evidence="2" id="KW-0472">Membrane</keyword>
<keyword evidence="2" id="KW-1133">Transmembrane helix</keyword>
<comment type="caution">
    <text evidence="3">The sequence shown here is derived from an EMBL/GenBank/DDBJ whole genome shotgun (WGS) entry which is preliminary data.</text>
</comment>
<gene>
    <name evidence="3" type="ORF">EBO15_22785</name>
</gene>